<organism evidence="1 2">
    <name type="scientific">Pseudotenacibaculum haliotis</name>
    <dbReference type="NCBI Taxonomy" id="1862138"/>
    <lineage>
        <taxon>Bacteria</taxon>
        <taxon>Pseudomonadati</taxon>
        <taxon>Bacteroidota</taxon>
        <taxon>Flavobacteriia</taxon>
        <taxon>Flavobacteriales</taxon>
        <taxon>Flavobacteriaceae</taxon>
        <taxon>Pseudotenacibaculum</taxon>
    </lineage>
</organism>
<comment type="caution">
    <text evidence="1">The sequence shown here is derived from an EMBL/GenBank/DDBJ whole genome shotgun (WGS) entry which is preliminary data.</text>
</comment>
<sequence length="264" mass="28587">MAKLSLLKGVPFNYLVPDESMLPPESIKFFYVDPNWQQALIDGAFSLGRNLTNEATSMGMSRDAALTQNIAGSMADYLDQNYVNKMKKITTPEVQTVTGFLIRSSVVNAYPNMGVNAYPSGHTPLDSSPQLLPILRYEQLGSSDVMICLIQGEAVQIDLHEAPEVLHLGIDDYSYDKSNNTVTASKSVKSFTVSGNSVSIPNENPTSVPIGSAFRKNAKAQRVINMSTLASTISSHENNVAINSAEMGFVMTEGVGTVSFTFNS</sequence>
<gene>
    <name evidence="1" type="ORF">ACFSRZ_14380</name>
</gene>
<dbReference type="Proteomes" id="UP001597508">
    <property type="component" value="Unassembled WGS sequence"/>
</dbReference>
<dbReference type="EMBL" id="JBHULH010000011">
    <property type="protein sequence ID" value="MFD2568560.1"/>
    <property type="molecule type" value="Genomic_DNA"/>
</dbReference>
<name>A0ABW5LUX6_9FLAO</name>
<proteinExistence type="predicted"/>
<reference evidence="2" key="1">
    <citation type="journal article" date="2019" name="Int. J. Syst. Evol. Microbiol.">
        <title>The Global Catalogue of Microorganisms (GCM) 10K type strain sequencing project: providing services to taxonomists for standard genome sequencing and annotation.</title>
        <authorList>
            <consortium name="The Broad Institute Genomics Platform"/>
            <consortium name="The Broad Institute Genome Sequencing Center for Infectious Disease"/>
            <person name="Wu L."/>
            <person name="Ma J."/>
        </authorList>
    </citation>
    <scope>NUCLEOTIDE SEQUENCE [LARGE SCALE GENOMIC DNA]</scope>
    <source>
        <strain evidence="2">KCTC 52127</strain>
    </source>
</reference>
<protein>
    <submittedName>
        <fullName evidence="1">Uncharacterized protein</fullName>
    </submittedName>
</protein>
<accession>A0ABW5LUX6</accession>
<evidence type="ECO:0000313" key="1">
    <source>
        <dbReference type="EMBL" id="MFD2568560.1"/>
    </source>
</evidence>
<keyword evidence="2" id="KW-1185">Reference proteome</keyword>
<evidence type="ECO:0000313" key="2">
    <source>
        <dbReference type="Proteomes" id="UP001597508"/>
    </source>
</evidence>